<evidence type="ECO:0000259" key="6">
    <source>
        <dbReference type="Pfam" id="PF06271"/>
    </source>
</evidence>
<proteinExistence type="predicted"/>
<feature type="transmembrane region" description="Helical" evidence="5">
    <location>
        <begin position="185"/>
        <end position="207"/>
    </location>
</feature>
<evidence type="ECO:0000256" key="4">
    <source>
        <dbReference type="ARBA" id="ARBA00023136"/>
    </source>
</evidence>
<sequence length="587" mass="64916">MSEGSQLNQTLPTLSPGNVVTIGARLFSLNGGNYFVTSLLAHLWLYLGFFGAALGLGVMAAIAFAAADNNPAVTAGVIGLGALVMLPLFAFVWGRYLASGALISRLVFNFLTHQEESLETTRSQVYPNVWCYFWASVWQGLILLLVYAGIAGSLYVLWISLFPLFTAFSLNRLWESGDTDVSAFVWTSLFLLAMLLLLAIFLVIYYVTSRLWFCDAILALENQVGPLESVQRSWQITRNQGFNAMTVLFVGTIVTTPPTIMASLLNTFVPVVGILMGVVVFPFWQAAKAVHYYELRRRNEGLSFDFEALPARPRQYLRRVALKTPESIELDFALGGLGSRSLAWITDQTLLFLSLALVWLLGSALYAYVVVPAVVDGPSSIALDDLNLWVFAIASLLTYAFSNGYYIAFETFWQGQTPGKRWAKIRVIQDSGQLVGLREAAIRSLIGPLDLGFFFLGVVLVAFGKSEKRLGDFAAGTLVVQDEKRQGVRQPTVQLRFGERSQTTAQTLVQEANLKALTADQYLTLRDFLGYRTQLEPAIRKKVTVGLASQLRQIIAPPESVAALNFMDEELLEATYLACRDTIYKQA</sequence>
<evidence type="ECO:0000256" key="1">
    <source>
        <dbReference type="ARBA" id="ARBA00004141"/>
    </source>
</evidence>
<dbReference type="GO" id="GO:0016020">
    <property type="term" value="C:membrane"/>
    <property type="evidence" value="ECO:0007669"/>
    <property type="project" value="UniProtKB-SubCell"/>
</dbReference>
<feature type="transmembrane region" description="Helical" evidence="5">
    <location>
        <begin position="72"/>
        <end position="93"/>
    </location>
</feature>
<keyword evidence="2 5" id="KW-0812">Transmembrane</keyword>
<feature type="transmembrane region" description="Helical" evidence="5">
    <location>
        <begin position="267"/>
        <end position="287"/>
    </location>
</feature>
<keyword evidence="4 5" id="KW-0472">Membrane</keyword>
<evidence type="ECO:0000313" key="7">
    <source>
        <dbReference type="EMBL" id="PZD72725.1"/>
    </source>
</evidence>
<protein>
    <recommendedName>
        <fullName evidence="6">RDD domain-containing protein</fullName>
    </recommendedName>
</protein>
<comment type="subcellular location">
    <subcellularLocation>
        <location evidence="1">Membrane</location>
        <topology evidence="1">Multi-pass membrane protein</topology>
    </subcellularLocation>
</comment>
<reference evidence="7 8" key="1">
    <citation type="journal article" date="2018" name="Sci. Rep.">
        <title>A novel species of the marine cyanobacterium Acaryochloris with a unique pigment content and lifestyle.</title>
        <authorList>
            <person name="Partensky F."/>
            <person name="Six C."/>
            <person name="Ratin M."/>
            <person name="Garczarek L."/>
            <person name="Vaulot D."/>
            <person name="Probert I."/>
            <person name="Calteau A."/>
            <person name="Gourvil P."/>
            <person name="Marie D."/>
            <person name="Grebert T."/>
            <person name="Bouchier C."/>
            <person name="Le Panse S."/>
            <person name="Gachenot M."/>
            <person name="Rodriguez F."/>
            <person name="Garrido J.L."/>
        </authorList>
    </citation>
    <scope>NUCLEOTIDE SEQUENCE [LARGE SCALE GENOMIC DNA]</scope>
    <source>
        <strain evidence="7 8">RCC1774</strain>
    </source>
</reference>
<comment type="caution">
    <text evidence="7">The sequence shown here is derived from an EMBL/GenBank/DDBJ whole genome shotgun (WGS) entry which is preliminary data.</text>
</comment>
<gene>
    <name evidence="7" type="ORF">C1752_03351</name>
</gene>
<feature type="transmembrane region" description="Helical" evidence="5">
    <location>
        <begin position="43"/>
        <end position="66"/>
    </location>
</feature>
<dbReference type="EMBL" id="PQWO01000008">
    <property type="protein sequence ID" value="PZD72725.1"/>
    <property type="molecule type" value="Genomic_DNA"/>
</dbReference>
<evidence type="ECO:0000313" key="8">
    <source>
        <dbReference type="Proteomes" id="UP000248857"/>
    </source>
</evidence>
<dbReference type="RefSeq" id="WP_110986786.1">
    <property type="nucleotide sequence ID" value="NZ_CAWNWM010000008.1"/>
</dbReference>
<name>A0A2W1JMP5_9CYAN</name>
<evidence type="ECO:0000256" key="2">
    <source>
        <dbReference type="ARBA" id="ARBA00022692"/>
    </source>
</evidence>
<dbReference type="Proteomes" id="UP000248857">
    <property type="component" value="Unassembled WGS sequence"/>
</dbReference>
<dbReference type="AlphaFoldDB" id="A0A2W1JMP5"/>
<keyword evidence="3 5" id="KW-1133">Transmembrane helix</keyword>
<feature type="domain" description="RDD" evidence="6">
    <location>
        <begin position="335"/>
        <end position="476"/>
    </location>
</feature>
<feature type="transmembrane region" description="Helical" evidence="5">
    <location>
        <begin position="242"/>
        <end position="261"/>
    </location>
</feature>
<feature type="transmembrane region" description="Helical" evidence="5">
    <location>
        <begin position="350"/>
        <end position="369"/>
    </location>
</feature>
<dbReference type="InterPro" id="IPR010432">
    <property type="entry name" value="RDD"/>
</dbReference>
<keyword evidence="8" id="KW-1185">Reference proteome</keyword>
<dbReference type="Pfam" id="PF06271">
    <property type="entry name" value="RDD"/>
    <property type="match status" value="1"/>
</dbReference>
<evidence type="ECO:0000256" key="5">
    <source>
        <dbReference type="SAM" id="Phobius"/>
    </source>
</evidence>
<feature type="transmembrane region" description="Helical" evidence="5">
    <location>
        <begin position="389"/>
        <end position="408"/>
    </location>
</feature>
<feature type="transmembrane region" description="Helical" evidence="5">
    <location>
        <begin position="445"/>
        <end position="464"/>
    </location>
</feature>
<feature type="transmembrane region" description="Helical" evidence="5">
    <location>
        <begin position="141"/>
        <end position="165"/>
    </location>
</feature>
<dbReference type="PANTHER" id="PTHR38480">
    <property type="entry name" value="SLR0254 PROTEIN"/>
    <property type="match status" value="1"/>
</dbReference>
<accession>A0A2W1JMP5</accession>
<evidence type="ECO:0000256" key="3">
    <source>
        <dbReference type="ARBA" id="ARBA00022989"/>
    </source>
</evidence>
<dbReference type="OrthoDB" id="9787732at2"/>
<organism evidence="7 8">
    <name type="scientific">Acaryochloris thomasi RCC1774</name>
    <dbReference type="NCBI Taxonomy" id="1764569"/>
    <lineage>
        <taxon>Bacteria</taxon>
        <taxon>Bacillati</taxon>
        <taxon>Cyanobacteriota</taxon>
        <taxon>Cyanophyceae</taxon>
        <taxon>Acaryochloridales</taxon>
        <taxon>Acaryochloridaceae</taxon>
        <taxon>Acaryochloris</taxon>
        <taxon>Acaryochloris thomasi</taxon>
    </lineage>
</organism>
<dbReference type="PANTHER" id="PTHR38480:SF1">
    <property type="entry name" value="SLR0254 PROTEIN"/>
    <property type="match status" value="1"/>
</dbReference>